<dbReference type="EMBL" id="BART01039128">
    <property type="protein sequence ID" value="GAH10927.1"/>
    <property type="molecule type" value="Genomic_DNA"/>
</dbReference>
<gene>
    <name evidence="1" type="ORF">S01H4_64491</name>
</gene>
<protein>
    <submittedName>
        <fullName evidence="1">Uncharacterized protein</fullName>
    </submittedName>
</protein>
<dbReference type="AlphaFoldDB" id="X1CT06"/>
<feature type="non-terminal residue" evidence="1">
    <location>
        <position position="1"/>
    </location>
</feature>
<reference evidence="1" key="1">
    <citation type="journal article" date="2014" name="Front. Microbiol.">
        <title>High frequency of phylogenetically diverse reductive dehalogenase-homologous genes in deep subseafloor sedimentary metagenomes.</title>
        <authorList>
            <person name="Kawai M."/>
            <person name="Futagami T."/>
            <person name="Toyoda A."/>
            <person name="Takaki Y."/>
            <person name="Nishi S."/>
            <person name="Hori S."/>
            <person name="Arai W."/>
            <person name="Tsubouchi T."/>
            <person name="Morono Y."/>
            <person name="Uchiyama I."/>
            <person name="Ito T."/>
            <person name="Fujiyama A."/>
            <person name="Inagaki F."/>
            <person name="Takami H."/>
        </authorList>
    </citation>
    <scope>NUCLEOTIDE SEQUENCE</scope>
    <source>
        <strain evidence="1">Expedition CK06-06</strain>
    </source>
</reference>
<feature type="non-terminal residue" evidence="1">
    <location>
        <position position="126"/>
    </location>
</feature>
<evidence type="ECO:0000313" key="1">
    <source>
        <dbReference type="EMBL" id="GAH10927.1"/>
    </source>
</evidence>
<sequence>RADRKAMAARDKSLSWRERKFAYTAGIDATFVNRSADIIRERGMLMFRGVDKHLNVTNAFLSGYSESTEFLIEANNRTPIERQWSQERLEQAFIDRGDEVVAKTQFLYTKLNSMPVAQSALGRPAS</sequence>
<accession>X1CT06</accession>
<proteinExistence type="predicted"/>
<organism evidence="1">
    <name type="scientific">marine sediment metagenome</name>
    <dbReference type="NCBI Taxonomy" id="412755"/>
    <lineage>
        <taxon>unclassified sequences</taxon>
        <taxon>metagenomes</taxon>
        <taxon>ecological metagenomes</taxon>
    </lineage>
</organism>
<comment type="caution">
    <text evidence="1">The sequence shown here is derived from an EMBL/GenBank/DDBJ whole genome shotgun (WGS) entry which is preliminary data.</text>
</comment>
<name>X1CT06_9ZZZZ</name>